<reference evidence="4 5" key="1">
    <citation type="journal article" date="2018" name="Mol. Biol. Evol.">
        <title>Broad Genomic Sampling Reveals a Smut Pathogenic Ancestry of the Fungal Clade Ustilaginomycotina.</title>
        <authorList>
            <person name="Kijpornyongpan T."/>
            <person name="Mondo S.J."/>
            <person name="Barry K."/>
            <person name="Sandor L."/>
            <person name="Lee J."/>
            <person name="Lipzen A."/>
            <person name="Pangilinan J."/>
            <person name="LaButti K."/>
            <person name="Hainaut M."/>
            <person name="Henrissat B."/>
            <person name="Grigoriev I.V."/>
            <person name="Spatafora J.W."/>
            <person name="Aime M.C."/>
        </authorList>
    </citation>
    <scope>NUCLEOTIDE SEQUENCE [LARGE SCALE GENOMIC DNA]</scope>
    <source>
        <strain evidence="4 5">MCA 4186</strain>
    </source>
</reference>
<dbReference type="InterPro" id="IPR008011">
    <property type="entry name" value="Complex1_LYR_dom"/>
</dbReference>
<dbReference type="GO" id="GO:0005739">
    <property type="term" value="C:mitochondrion"/>
    <property type="evidence" value="ECO:0007669"/>
    <property type="project" value="TreeGrafter"/>
</dbReference>
<evidence type="ECO:0000313" key="4">
    <source>
        <dbReference type="EMBL" id="PWN99300.1"/>
    </source>
</evidence>
<accession>A0A316ZC72</accession>
<evidence type="ECO:0000256" key="2">
    <source>
        <dbReference type="SAM" id="MobiDB-lite"/>
    </source>
</evidence>
<dbReference type="GeneID" id="37271245"/>
<dbReference type="EMBL" id="KZ819288">
    <property type="protein sequence ID" value="PWN99300.1"/>
    <property type="molecule type" value="Genomic_DNA"/>
</dbReference>
<dbReference type="InterPro" id="IPR051522">
    <property type="entry name" value="ISC_assembly_LYR"/>
</dbReference>
<dbReference type="Pfam" id="PF05347">
    <property type="entry name" value="Complex1_LYR"/>
    <property type="match status" value="1"/>
</dbReference>
<dbReference type="STRING" id="58919.A0A316ZC72"/>
<dbReference type="OrthoDB" id="275715at2759"/>
<dbReference type="InterPro" id="IPR045297">
    <property type="entry name" value="Complex1_LYR_LYRM4"/>
</dbReference>
<dbReference type="CDD" id="cd20264">
    <property type="entry name" value="Complex1_LYR_LYRM4"/>
    <property type="match status" value="1"/>
</dbReference>
<comment type="similarity">
    <text evidence="1">Belongs to the complex I LYR family.</text>
</comment>
<feature type="domain" description="Complex 1 LYR protein" evidence="3">
    <location>
        <begin position="8"/>
        <end position="42"/>
    </location>
</feature>
<dbReference type="Proteomes" id="UP000245946">
    <property type="component" value="Unassembled WGS sequence"/>
</dbReference>
<evidence type="ECO:0000256" key="1">
    <source>
        <dbReference type="ARBA" id="ARBA00009508"/>
    </source>
</evidence>
<gene>
    <name evidence="4" type="ORF">FA09DRAFT_333734</name>
</gene>
<keyword evidence="5" id="KW-1185">Reference proteome</keyword>
<proteinExistence type="inferred from homology"/>
<dbReference type="GO" id="GO:0016226">
    <property type="term" value="P:iron-sulfur cluster assembly"/>
    <property type="evidence" value="ECO:0007669"/>
    <property type="project" value="InterPro"/>
</dbReference>
<dbReference type="RefSeq" id="XP_025599579.1">
    <property type="nucleotide sequence ID" value="XM_025743701.1"/>
</dbReference>
<evidence type="ECO:0000313" key="5">
    <source>
        <dbReference type="Proteomes" id="UP000245946"/>
    </source>
</evidence>
<dbReference type="PANTHER" id="PTHR13166:SF7">
    <property type="entry name" value="LYR MOTIF-CONTAINING PROTEIN 4"/>
    <property type="match status" value="1"/>
</dbReference>
<feature type="region of interest" description="Disordered" evidence="2">
    <location>
        <begin position="128"/>
        <end position="158"/>
    </location>
</feature>
<feature type="region of interest" description="Disordered" evidence="2">
    <location>
        <begin position="49"/>
        <end position="81"/>
    </location>
</feature>
<evidence type="ECO:0000259" key="3">
    <source>
        <dbReference type="Pfam" id="PF05347"/>
    </source>
</evidence>
<protein>
    <recommendedName>
        <fullName evidence="3">Complex 1 LYR protein domain-containing protein</fullName>
    </recommendedName>
</protein>
<name>A0A316ZC72_9BASI</name>
<sequence>MAQPSKTQILRLYRDYMRSAQSFASYNFRTYFQRRSRDMFRSALLPSSAAAQSSPYSKAGAVTGPASPSTLTASSSSSSSADDGARLAAWYATARQELQVLRRAALTNQMYAGERLVVEQPRPFVVGGGGAGMEASTGGSGMPDKGNENAGKGAPESG</sequence>
<dbReference type="PANTHER" id="PTHR13166">
    <property type="entry name" value="PROTEIN C6ORF149"/>
    <property type="match status" value="1"/>
</dbReference>
<organism evidence="4 5">
    <name type="scientific">Tilletiopsis washingtonensis</name>
    <dbReference type="NCBI Taxonomy" id="58919"/>
    <lineage>
        <taxon>Eukaryota</taxon>
        <taxon>Fungi</taxon>
        <taxon>Dikarya</taxon>
        <taxon>Basidiomycota</taxon>
        <taxon>Ustilaginomycotina</taxon>
        <taxon>Exobasidiomycetes</taxon>
        <taxon>Entylomatales</taxon>
        <taxon>Entylomatales incertae sedis</taxon>
        <taxon>Tilletiopsis</taxon>
    </lineage>
</organism>
<dbReference type="GO" id="GO:1990221">
    <property type="term" value="C:L-cysteine desulfurase complex"/>
    <property type="evidence" value="ECO:0007669"/>
    <property type="project" value="TreeGrafter"/>
</dbReference>
<dbReference type="AlphaFoldDB" id="A0A316ZC72"/>